<dbReference type="InterPro" id="IPR025595">
    <property type="entry name" value="PterinBD-DUF4346"/>
</dbReference>
<name>A0A1Y1IJX6_KLENI</name>
<gene>
    <name evidence="2" type="ORF">KFL_004830070</name>
</gene>
<dbReference type="STRING" id="105231.A0A1Y1IJX6"/>
<dbReference type="Pfam" id="PF14251">
    <property type="entry name" value="PterinBD-DUF4346"/>
    <property type="match status" value="1"/>
</dbReference>
<dbReference type="EMBL" id="DF237432">
    <property type="protein sequence ID" value="GAQ89056.1"/>
    <property type="molecule type" value="Genomic_DNA"/>
</dbReference>
<accession>A0A1Y1IJX6</accession>
<keyword evidence="3" id="KW-1185">Reference proteome</keyword>
<evidence type="ECO:0000313" key="2">
    <source>
        <dbReference type="EMBL" id="GAQ89056.1"/>
    </source>
</evidence>
<dbReference type="OrthoDB" id="2138860at2759"/>
<reference evidence="2 3" key="1">
    <citation type="journal article" date="2014" name="Nat. Commun.">
        <title>Klebsormidium flaccidum genome reveals primary factors for plant terrestrial adaptation.</title>
        <authorList>
            <person name="Hori K."/>
            <person name="Maruyama F."/>
            <person name="Fujisawa T."/>
            <person name="Togashi T."/>
            <person name="Yamamoto N."/>
            <person name="Seo M."/>
            <person name="Sato S."/>
            <person name="Yamada T."/>
            <person name="Mori H."/>
            <person name="Tajima N."/>
            <person name="Moriyama T."/>
            <person name="Ikeuchi M."/>
            <person name="Watanabe M."/>
            <person name="Wada H."/>
            <person name="Kobayashi K."/>
            <person name="Saito M."/>
            <person name="Masuda T."/>
            <person name="Sasaki-Sekimoto Y."/>
            <person name="Mashiguchi K."/>
            <person name="Awai K."/>
            <person name="Shimojima M."/>
            <person name="Masuda S."/>
            <person name="Iwai M."/>
            <person name="Nobusawa T."/>
            <person name="Narise T."/>
            <person name="Kondo S."/>
            <person name="Saito H."/>
            <person name="Sato R."/>
            <person name="Murakawa M."/>
            <person name="Ihara Y."/>
            <person name="Oshima-Yamada Y."/>
            <person name="Ohtaka K."/>
            <person name="Satoh M."/>
            <person name="Sonobe K."/>
            <person name="Ishii M."/>
            <person name="Ohtani R."/>
            <person name="Kanamori-Sato M."/>
            <person name="Honoki R."/>
            <person name="Miyazaki D."/>
            <person name="Mochizuki H."/>
            <person name="Umetsu J."/>
            <person name="Higashi K."/>
            <person name="Shibata D."/>
            <person name="Kamiya Y."/>
            <person name="Sato N."/>
            <person name="Nakamura Y."/>
            <person name="Tabata S."/>
            <person name="Ida S."/>
            <person name="Kurokawa K."/>
            <person name="Ohta H."/>
        </authorList>
    </citation>
    <scope>NUCLEOTIDE SEQUENCE [LARGE SCALE GENOMIC DNA]</scope>
    <source>
        <strain evidence="2 3">NIES-2285</strain>
    </source>
</reference>
<dbReference type="OMA" id="AKHFTNI"/>
<organism evidence="2 3">
    <name type="scientific">Klebsormidium nitens</name>
    <name type="common">Green alga</name>
    <name type="synonym">Ulothrix nitens</name>
    <dbReference type="NCBI Taxonomy" id="105231"/>
    <lineage>
        <taxon>Eukaryota</taxon>
        <taxon>Viridiplantae</taxon>
        <taxon>Streptophyta</taxon>
        <taxon>Klebsormidiophyceae</taxon>
        <taxon>Klebsormidiales</taxon>
        <taxon>Klebsormidiaceae</taxon>
        <taxon>Klebsormidium</taxon>
    </lineage>
</organism>
<feature type="domain" description="DUF4346" evidence="1">
    <location>
        <begin position="36"/>
        <end position="143"/>
    </location>
</feature>
<dbReference type="AlphaFoldDB" id="A0A1Y1IJX6"/>
<proteinExistence type="predicted"/>
<evidence type="ECO:0000313" key="3">
    <source>
        <dbReference type="Proteomes" id="UP000054558"/>
    </source>
</evidence>
<sequence>MLKATISLQESGPLESQREEMIQKIDHHLSDRHIDLDPAGYFLIRVDRTTNEIVATHFRNTINERGLACDPETGEVIPCDGSYRPQAHRIYRGRTAKELSVKIIEEPESNKRPLTMLDHANYLGREFQKAEFALLSGQDYIQD</sequence>
<dbReference type="Proteomes" id="UP000054558">
    <property type="component" value="Unassembled WGS sequence"/>
</dbReference>
<evidence type="ECO:0000259" key="1">
    <source>
        <dbReference type="Pfam" id="PF14251"/>
    </source>
</evidence>
<dbReference type="InterPro" id="IPR017260">
    <property type="entry name" value="UCP037673"/>
</dbReference>
<dbReference type="PIRSF" id="PIRSF037673">
    <property type="entry name" value="UCP037673"/>
    <property type="match status" value="1"/>
</dbReference>
<protein>
    <recommendedName>
        <fullName evidence="1">DUF4346 domain-containing protein</fullName>
    </recommendedName>
</protein>